<gene>
    <name evidence="1" type="ORF">NSPZN2_11567</name>
</gene>
<accession>A0ABM8QW05</accession>
<name>A0ABM8QW05_9BACT</name>
<reference evidence="1 2" key="1">
    <citation type="submission" date="2021-02" db="EMBL/GenBank/DDBJ databases">
        <authorList>
            <person name="Han P."/>
        </authorList>
    </citation>
    <scope>NUCLEOTIDE SEQUENCE [LARGE SCALE GENOMIC DNA]</scope>
    <source>
        <strain evidence="1">Candidatus Nitrospira sp. ZN2</strain>
    </source>
</reference>
<evidence type="ECO:0000313" key="1">
    <source>
        <dbReference type="EMBL" id="CAE6718288.1"/>
    </source>
</evidence>
<comment type="caution">
    <text evidence="1">The sequence shown here is derived from an EMBL/GenBank/DDBJ whole genome shotgun (WGS) entry which is preliminary data.</text>
</comment>
<dbReference type="EMBL" id="CAJNBJ010000001">
    <property type="protein sequence ID" value="CAE6718288.1"/>
    <property type="molecule type" value="Genomic_DNA"/>
</dbReference>
<sequence>MATRSSEEPHRCRSHFAAFASDATLGLDWDESQFKTPTAGLERTLLLAARNGVPVEPVYGWCVSVRHSCHHTKRIR</sequence>
<protein>
    <submittedName>
        <fullName evidence="1">Uncharacterized protein</fullName>
    </submittedName>
</protein>
<organism evidence="1 2">
    <name type="scientific">Nitrospira defluvii</name>
    <dbReference type="NCBI Taxonomy" id="330214"/>
    <lineage>
        <taxon>Bacteria</taxon>
        <taxon>Pseudomonadati</taxon>
        <taxon>Nitrospirota</taxon>
        <taxon>Nitrospiria</taxon>
        <taxon>Nitrospirales</taxon>
        <taxon>Nitrospiraceae</taxon>
        <taxon>Nitrospira</taxon>
    </lineage>
</organism>
<dbReference type="Proteomes" id="UP000675880">
    <property type="component" value="Unassembled WGS sequence"/>
</dbReference>
<proteinExistence type="predicted"/>
<keyword evidence="2" id="KW-1185">Reference proteome</keyword>
<evidence type="ECO:0000313" key="2">
    <source>
        <dbReference type="Proteomes" id="UP000675880"/>
    </source>
</evidence>